<dbReference type="Pfam" id="PF04230">
    <property type="entry name" value="PS_pyruv_trans"/>
    <property type="match status" value="1"/>
</dbReference>
<evidence type="ECO:0000313" key="3">
    <source>
        <dbReference type="Proteomes" id="UP000027661"/>
    </source>
</evidence>
<sequence length="305" mass="35040">MIKLAIIIIEHIKLFLHPVIINAFVFYQNNKRIKHENWGDDINYYFLREIIKSPVVLFNRTSLAFRLKLRNYLVIGSTIDMLCTQNTEVWGAGIIDGSKPLKIKPKKVYAVRGPLSRAKLLAEGVDCPEIYGDPAMLVPLYYQPSKQKLYKYGIISHVVNQTVVETLLFNGKPLSECEDVQIIYLGQYKHWHDIIDQICECGIILSSSLHGLIVAEAYHVPNVWIEFGKPLIGGHFKFHDFFLSVQRYGETPLVIANDELPIELINLKASNWKPATIDLYPLINACPFRLREAKYCLLKELEKNI</sequence>
<name>A0A069SSK9_PHOVU</name>
<evidence type="ECO:0000259" key="1">
    <source>
        <dbReference type="Pfam" id="PF04230"/>
    </source>
</evidence>
<keyword evidence="2" id="KW-0808">Transferase</keyword>
<dbReference type="Proteomes" id="UP000027661">
    <property type="component" value="Unassembled WGS sequence"/>
</dbReference>
<comment type="caution">
    <text evidence="2">The sequence shown here is derived from an EMBL/GenBank/DDBJ whole genome shotgun (WGS) entry which is preliminary data.</text>
</comment>
<dbReference type="AlphaFoldDB" id="A0A069SSK9"/>
<dbReference type="GO" id="GO:0016740">
    <property type="term" value="F:transferase activity"/>
    <property type="evidence" value="ECO:0007669"/>
    <property type="project" value="UniProtKB-KW"/>
</dbReference>
<organism evidence="2 3">
    <name type="scientific">Phocaeicola vulgatus str. 3975 RP4</name>
    <dbReference type="NCBI Taxonomy" id="1339352"/>
    <lineage>
        <taxon>Bacteria</taxon>
        <taxon>Pseudomonadati</taxon>
        <taxon>Bacteroidota</taxon>
        <taxon>Bacteroidia</taxon>
        <taxon>Bacteroidales</taxon>
        <taxon>Bacteroidaceae</taxon>
        <taxon>Phocaeicola</taxon>
    </lineage>
</organism>
<dbReference type="InterPro" id="IPR007345">
    <property type="entry name" value="Polysacch_pyruvyl_Trfase"/>
</dbReference>
<dbReference type="RefSeq" id="WP_004320788.1">
    <property type="nucleotide sequence ID" value="NZ_JNHM01000020.1"/>
</dbReference>
<protein>
    <submittedName>
        <fullName evidence="2">Polysaccharide pyruvyl transferase family protein</fullName>
    </submittedName>
</protein>
<proteinExistence type="predicted"/>
<gene>
    <name evidence="2" type="ORF">M099_1808</name>
</gene>
<reference evidence="2 3" key="1">
    <citation type="submission" date="2014-04" db="EMBL/GenBank/DDBJ databases">
        <authorList>
            <person name="Sears C."/>
            <person name="Carroll K."/>
            <person name="Sack B.R."/>
            <person name="Qadri F."/>
            <person name="Myers L.L."/>
            <person name="Chung G.-T."/>
            <person name="Escheverria P."/>
            <person name="Fraser C.M."/>
            <person name="Sadzewicz L."/>
            <person name="Shefchek K.A."/>
            <person name="Tallon L."/>
            <person name="Das S.P."/>
            <person name="Daugherty S."/>
            <person name="Mongodin E.F."/>
        </authorList>
    </citation>
    <scope>NUCLEOTIDE SEQUENCE [LARGE SCALE GENOMIC DNA]</scope>
    <source>
        <strain evidence="2 3">3975 RP4</strain>
    </source>
</reference>
<dbReference type="EMBL" id="JNHM01000020">
    <property type="protein sequence ID" value="KDS54708.1"/>
    <property type="molecule type" value="Genomic_DNA"/>
</dbReference>
<feature type="domain" description="Polysaccharide pyruvyl transferase" evidence="1">
    <location>
        <begin position="108"/>
        <end position="225"/>
    </location>
</feature>
<dbReference type="PATRIC" id="fig|1339352.3.peg.1755"/>
<evidence type="ECO:0000313" key="2">
    <source>
        <dbReference type="EMBL" id="KDS54708.1"/>
    </source>
</evidence>
<accession>A0A069SSK9</accession>